<keyword evidence="2" id="KW-0456">Lyase</keyword>
<proteinExistence type="predicted"/>
<dbReference type="AlphaFoldDB" id="A0A150HC79"/>
<reference evidence="2 3" key="1">
    <citation type="submission" date="2016-01" db="EMBL/GenBank/DDBJ databases">
        <title>Use of Whole Genome Sequencing to ascertain that Brevibacterium massiliense (Roux, Raoult 2009) is a later heterotypic synonym of Brevibacterium ravenspurgense (Mages 2008).</title>
        <authorList>
            <person name="Bernier A.-M."/>
            <person name="Burdz T."/>
            <person name="Huynh C."/>
            <person name="Pachecho A.L."/>
            <person name="Wiebe D."/>
            <person name="Bonner C."/>
            <person name="Bernard K."/>
        </authorList>
    </citation>
    <scope>NUCLEOTIDE SEQUENCE [LARGE SCALE GENOMIC DNA]</scope>
    <source>
        <strain evidence="2 3">CCUG56047</strain>
    </source>
</reference>
<protein>
    <submittedName>
        <fullName evidence="2">Putative sugar epimerase YhfK</fullName>
        <ecNumber evidence="2">4.-.-.-</ecNumber>
    </submittedName>
</protein>
<dbReference type="InterPro" id="IPR016040">
    <property type="entry name" value="NAD(P)-bd_dom"/>
</dbReference>
<organism evidence="2 3">
    <name type="scientific">Brevibacterium ravenspurgense</name>
    <dbReference type="NCBI Taxonomy" id="479117"/>
    <lineage>
        <taxon>Bacteria</taxon>
        <taxon>Bacillati</taxon>
        <taxon>Actinomycetota</taxon>
        <taxon>Actinomycetes</taxon>
        <taxon>Micrococcales</taxon>
        <taxon>Brevibacteriaceae</taxon>
        <taxon>Brevibacterium</taxon>
    </lineage>
</organism>
<dbReference type="RefSeq" id="WP_082790950.1">
    <property type="nucleotide sequence ID" value="NZ_JAKRCZ010000004.1"/>
</dbReference>
<dbReference type="PATRIC" id="fig|479117.4.peg.177"/>
<dbReference type="SUPFAM" id="SSF51735">
    <property type="entry name" value="NAD(P)-binding Rossmann-fold domains"/>
    <property type="match status" value="1"/>
</dbReference>
<evidence type="ECO:0000313" key="2">
    <source>
        <dbReference type="EMBL" id="KXZ59709.1"/>
    </source>
</evidence>
<dbReference type="Proteomes" id="UP000243589">
    <property type="component" value="Unassembled WGS sequence"/>
</dbReference>
<comment type="caution">
    <text evidence="2">The sequence shown here is derived from an EMBL/GenBank/DDBJ whole genome shotgun (WGS) entry which is preliminary data.</text>
</comment>
<sequence>MNPQNPRLAIIGGAGRLGRAITDRYPDEVVSIVRRPEQMYEQMELSDLGVSPVLADVSRSAIEELAETLSGVHSVVYAAGSRLDNSFDVFSNNLVGSLRAQQASKLAGVERFVQVTPCASLAAAVGCAHPESVTMADEALRISGLNYTIIRPSAMMIDAAPGLQLASSDIDFQPVRLDDIADLVCEVLDADLAPGSEINVTAGSQTPSSTLRDFLRQPNSVSAGQQPVNLSRS</sequence>
<dbReference type="EC" id="4.-.-.-" evidence="2"/>
<accession>A0A150HC79</accession>
<dbReference type="InterPro" id="IPR036291">
    <property type="entry name" value="NAD(P)-bd_dom_sf"/>
</dbReference>
<dbReference type="EMBL" id="LQQC01000002">
    <property type="protein sequence ID" value="KXZ59709.1"/>
    <property type="molecule type" value="Genomic_DNA"/>
</dbReference>
<dbReference type="Gene3D" id="3.40.50.720">
    <property type="entry name" value="NAD(P)-binding Rossmann-like Domain"/>
    <property type="match status" value="1"/>
</dbReference>
<dbReference type="PANTHER" id="PTHR15020:SF50">
    <property type="entry name" value="UPF0659 PROTEIN YMR090W"/>
    <property type="match status" value="1"/>
</dbReference>
<keyword evidence="3" id="KW-1185">Reference proteome</keyword>
<evidence type="ECO:0000259" key="1">
    <source>
        <dbReference type="Pfam" id="PF13460"/>
    </source>
</evidence>
<dbReference type="PANTHER" id="PTHR15020">
    <property type="entry name" value="FLAVIN REDUCTASE-RELATED"/>
    <property type="match status" value="1"/>
</dbReference>
<feature type="domain" description="NAD(P)-binding" evidence="1">
    <location>
        <begin position="12"/>
        <end position="190"/>
    </location>
</feature>
<gene>
    <name evidence="2" type="primary">yhfK_1</name>
    <name evidence="2" type="ORF">Bravens_00181</name>
</gene>
<name>A0A150HC79_9MICO</name>
<dbReference type="GO" id="GO:0016829">
    <property type="term" value="F:lyase activity"/>
    <property type="evidence" value="ECO:0007669"/>
    <property type="project" value="UniProtKB-KW"/>
</dbReference>
<dbReference type="Pfam" id="PF13460">
    <property type="entry name" value="NAD_binding_10"/>
    <property type="match status" value="1"/>
</dbReference>
<evidence type="ECO:0000313" key="3">
    <source>
        <dbReference type="Proteomes" id="UP000243589"/>
    </source>
</evidence>